<feature type="domain" description="TPM" evidence="3">
    <location>
        <begin position="81"/>
        <end position="204"/>
    </location>
</feature>
<feature type="transmembrane region" description="Helical" evidence="2">
    <location>
        <begin position="238"/>
        <end position="260"/>
    </location>
</feature>
<dbReference type="Pfam" id="PF04536">
    <property type="entry name" value="TPM_phosphatase"/>
    <property type="match status" value="1"/>
</dbReference>
<dbReference type="PANTHER" id="PTHR30373:SF2">
    <property type="entry name" value="UPF0603 PROTEIN YGCG"/>
    <property type="match status" value="1"/>
</dbReference>
<evidence type="ECO:0000259" key="3">
    <source>
        <dbReference type="Pfam" id="PF04536"/>
    </source>
</evidence>
<gene>
    <name evidence="4" type="ORF">C2E20_6871</name>
</gene>
<dbReference type="InterPro" id="IPR007621">
    <property type="entry name" value="TPM_dom"/>
</dbReference>
<evidence type="ECO:0000256" key="2">
    <source>
        <dbReference type="SAM" id="Phobius"/>
    </source>
</evidence>
<evidence type="ECO:0000313" key="5">
    <source>
        <dbReference type="Proteomes" id="UP000239649"/>
    </source>
</evidence>
<proteinExistence type="predicted"/>
<keyword evidence="2" id="KW-1133">Transmembrane helix</keyword>
<dbReference type="Proteomes" id="UP000239649">
    <property type="component" value="Unassembled WGS sequence"/>
</dbReference>
<keyword evidence="2" id="KW-0812">Transmembrane</keyword>
<feature type="compositionally biased region" description="Low complexity" evidence="1">
    <location>
        <begin position="320"/>
        <end position="331"/>
    </location>
</feature>
<protein>
    <submittedName>
        <fullName evidence="4">UPF0603 chloroplastic</fullName>
    </submittedName>
</protein>
<comment type="caution">
    <text evidence="4">The sequence shown here is derived from an EMBL/GenBank/DDBJ whole genome shotgun (WGS) entry which is preliminary data.</text>
</comment>
<dbReference type="EMBL" id="LHPF02000025">
    <property type="protein sequence ID" value="PSC69667.1"/>
    <property type="molecule type" value="Genomic_DNA"/>
</dbReference>
<dbReference type="Gene3D" id="3.10.310.50">
    <property type="match status" value="1"/>
</dbReference>
<keyword evidence="5" id="KW-1185">Reference proteome</keyword>
<evidence type="ECO:0000313" key="4">
    <source>
        <dbReference type="EMBL" id="PSC69667.1"/>
    </source>
</evidence>
<keyword evidence="2" id="KW-0472">Membrane</keyword>
<accession>A0A2P6V6F2</accession>
<dbReference type="PANTHER" id="PTHR30373">
    <property type="entry name" value="UPF0603 PROTEIN YGCG"/>
    <property type="match status" value="1"/>
</dbReference>
<reference evidence="4 5" key="1">
    <citation type="journal article" date="2018" name="Plant J.">
        <title>Genome sequences of Chlorella sorokiniana UTEX 1602 and Micractinium conductrix SAG 241.80: implications to maltose excretion by a green alga.</title>
        <authorList>
            <person name="Arriola M.B."/>
            <person name="Velmurugan N."/>
            <person name="Zhang Y."/>
            <person name="Plunkett M.H."/>
            <person name="Hondzo H."/>
            <person name="Barney B.M."/>
        </authorList>
    </citation>
    <scope>NUCLEOTIDE SEQUENCE [LARGE SCALE GENOMIC DNA]</scope>
    <source>
        <strain evidence="4 5">SAG 241.80</strain>
    </source>
</reference>
<name>A0A2P6V6F2_9CHLO</name>
<dbReference type="STRING" id="554055.A0A2P6V6F2"/>
<sequence>MVALQLARQAFVAQPAAQGRPQQQRTRSVVLCRAQQQQEAGLRRQAAAAAVAALLTASPLSGAALAGEFDLLAEGTPSTYVLDDASVLNKTTRKTVSDQLKALEEATGYHLEVATVRRLEYENDTFAFGDKLISKWYPGAAKDKSGLLLVVTAGKDGALTGGAKFMSAVGDDLIDSVVGDNIPILTSEEKYNETVTSSVNRVVAVLSGKEDPGPPYRADNERKRTYKTKAETEAKKPVTATIVGTLLFISVVVPMLQYWGYTSDNVAGSMTPAQLFGRAQAPQLGGVLVVVGASEQMVETRSRRKSTAPSADDMGSSGEAAAPPTNRRAAAQRGSAQPPPEQQEDQQRLDYAEVYREKARRAKQAEQSNILRRLTGHAQLMYHQQAMTWGWYMLEPWETLLWMAILLVLLYFVLSACFLNPDSVCRAGLASARRTLAAQGAKLLAYRQ</sequence>
<feature type="transmembrane region" description="Helical" evidence="2">
    <location>
        <begin position="400"/>
        <end position="419"/>
    </location>
</feature>
<dbReference type="AlphaFoldDB" id="A0A2P6V6F2"/>
<evidence type="ECO:0000256" key="1">
    <source>
        <dbReference type="SAM" id="MobiDB-lite"/>
    </source>
</evidence>
<organism evidence="4 5">
    <name type="scientific">Micractinium conductrix</name>
    <dbReference type="NCBI Taxonomy" id="554055"/>
    <lineage>
        <taxon>Eukaryota</taxon>
        <taxon>Viridiplantae</taxon>
        <taxon>Chlorophyta</taxon>
        <taxon>core chlorophytes</taxon>
        <taxon>Trebouxiophyceae</taxon>
        <taxon>Chlorellales</taxon>
        <taxon>Chlorellaceae</taxon>
        <taxon>Chlorella clade</taxon>
        <taxon>Micractinium</taxon>
    </lineage>
</organism>
<dbReference type="OrthoDB" id="5645at2759"/>
<feature type="region of interest" description="Disordered" evidence="1">
    <location>
        <begin position="298"/>
        <end position="348"/>
    </location>
</feature>